<dbReference type="Gene3D" id="2.160.20.10">
    <property type="entry name" value="Single-stranded right-handed beta-helix, Pectin lyase-like"/>
    <property type="match status" value="2"/>
</dbReference>
<feature type="compositionally biased region" description="Acidic residues" evidence="1">
    <location>
        <begin position="29"/>
        <end position="100"/>
    </location>
</feature>
<evidence type="ECO:0000313" key="3">
    <source>
        <dbReference type="EMBL" id="AKU91475.1"/>
    </source>
</evidence>
<dbReference type="EMBL" id="CP012332">
    <property type="protein sequence ID" value="AKU91475.1"/>
    <property type="molecule type" value="Genomic_DNA"/>
</dbReference>
<dbReference type="SUPFAM" id="SSF51126">
    <property type="entry name" value="Pectin lyase-like"/>
    <property type="match status" value="1"/>
</dbReference>
<dbReference type="KEGG" id="vin:AKJ08_1862"/>
<feature type="compositionally biased region" description="Basic and acidic residues" evidence="1">
    <location>
        <begin position="18"/>
        <end position="28"/>
    </location>
</feature>
<dbReference type="InterPro" id="IPR024535">
    <property type="entry name" value="RHGA/B-epi-like_pectate_lyase"/>
</dbReference>
<feature type="domain" description="Rhamnogalacturonase A/B/Epimerase-like pectate lyase" evidence="2">
    <location>
        <begin position="190"/>
        <end position="263"/>
    </location>
</feature>
<reference evidence="3 4" key="1">
    <citation type="submission" date="2015-08" db="EMBL/GenBank/DDBJ databases">
        <authorList>
            <person name="Babu N.S."/>
            <person name="Beckwith C.J."/>
            <person name="Beseler K.G."/>
            <person name="Brison A."/>
            <person name="Carone J.V."/>
            <person name="Caskin T.P."/>
            <person name="Diamond M."/>
            <person name="Durham M.E."/>
            <person name="Foxe J.M."/>
            <person name="Go M."/>
            <person name="Henderson B.A."/>
            <person name="Jones I.B."/>
            <person name="McGettigan J.A."/>
            <person name="Micheletti S.J."/>
            <person name="Nasrallah M.E."/>
            <person name="Ortiz D."/>
            <person name="Piller C.R."/>
            <person name="Privatt S.R."/>
            <person name="Schneider S.L."/>
            <person name="Sharp S."/>
            <person name="Smith T.C."/>
            <person name="Stanton J.D."/>
            <person name="Ullery H.E."/>
            <person name="Wilson R.J."/>
            <person name="Serrano M.G."/>
            <person name="Buck G."/>
            <person name="Lee V."/>
            <person name="Wang Y."/>
            <person name="Carvalho R."/>
            <person name="Voegtly L."/>
            <person name="Shi R."/>
            <person name="Duckworth R."/>
            <person name="Johnson A."/>
            <person name="Loviza R."/>
            <person name="Walstead R."/>
            <person name="Shah Z."/>
            <person name="Kiflezghi M."/>
            <person name="Wade K."/>
            <person name="Ball S.L."/>
            <person name="Bradley K.W."/>
            <person name="Asai D.J."/>
            <person name="Bowman C.A."/>
            <person name="Russell D.A."/>
            <person name="Pope W.H."/>
            <person name="Jacobs-Sera D."/>
            <person name="Hendrix R.W."/>
            <person name="Hatfull G.F."/>
        </authorList>
    </citation>
    <scope>NUCLEOTIDE SEQUENCE [LARGE SCALE GENOMIC DNA]</scope>
    <source>
        <strain evidence="3 4">DSM 27710</strain>
    </source>
</reference>
<dbReference type="Pfam" id="PF12708">
    <property type="entry name" value="Pect-lyase_RHGA_epim"/>
    <property type="match status" value="1"/>
</dbReference>
<dbReference type="InterPro" id="IPR012334">
    <property type="entry name" value="Pectin_lyas_fold"/>
</dbReference>
<proteinExistence type="predicted"/>
<evidence type="ECO:0000259" key="2">
    <source>
        <dbReference type="Pfam" id="PF12708"/>
    </source>
</evidence>
<accession>A0A0K1PD78</accession>
<dbReference type="Proteomes" id="UP000055590">
    <property type="component" value="Chromosome"/>
</dbReference>
<organism evidence="3 4">
    <name type="scientific">Vulgatibacter incomptus</name>
    <dbReference type="NCBI Taxonomy" id="1391653"/>
    <lineage>
        <taxon>Bacteria</taxon>
        <taxon>Pseudomonadati</taxon>
        <taxon>Myxococcota</taxon>
        <taxon>Myxococcia</taxon>
        <taxon>Myxococcales</taxon>
        <taxon>Cystobacterineae</taxon>
        <taxon>Vulgatibacteraceae</taxon>
        <taxon>Vulgatibacter</taxon>
    </lineage>
</organism>
<evidence type="ECO:0000256" key="1">
    <source>
        <dbReference type="SAM" id="MobiDB-lite"/>
    </source>
</evidence>
<sequence length="715" mass="77322">MSVSLTACGNGHSLPRAPSEDAEVRDPDSPPDENESPELEDPAEPDDPTDGDTTGEDPQPDDPTDGETTGEDPQPDDPTDGDTTGEDPQPEDPNDGDTTGEDPQPGDPTDGDTTGEDPQPGDPSDGDTTGGDQQPVEPNPTAVLPADRSTLWKPGLTAVGGIPADGDARRPASIYLPSGNPYGGFSVDPALGNGSTDAASAIQAALNAAGNQASEASRRIVYLKAGTYNIRSQSLNVPSYVTLRGQGTRGTSATRLLKAAGSQTSVINLGHLWIKNTTPVDVTADVPRGATRVTVARNPGYQVGEMIFIDQLVDPERVGSWWNPINQANSNGAERGWYSRQNRPTGQVLEIAAIDGNALTFSTPVRLPYFTSNQAQVVRFAGGDQGGPMVPVKKWSGVENLYVAGGEQGNIAFYAAAYSWAKDVESERSNGSSIAFESTFRCEARDSFFHSTANPTPGGGGYGIDLRNYASDNLIENNISWNFNKVITMRGAGPGNVIAYNYFEDGWGRDYPTIPEVGLNASHYATPHYTLFEGNQAFNISGDAYWGNSIYNVYFRNHATGRRRSFPPLQLRDEVTRRFVEVPEWHLSCRYIGNVLGSSDMSSAPQSGFVYEGRPPWNWNPVPMWAIGVEHNAGRQGQDARVVATTLRNGNFDYVSRRIVWDPAIGEHALPASLYLSSKPAFFGDRPWPWVMPEDEANTTRILPARERFDRLMSQ</sequence>
<feature type="compositionally biased region" description="Low complexity" evidence="1">
    <location>
        <begin position="116"/>
        <end position="135"/>
    </location>
</feature>
<name>A0A0K1PD78_9BACT</name>
<feature type="region of interest" description="Disordered" evidence="1">
    <location>
        <begin position="1"/>
        <end position="150"/>
    </location>
</feature>
<dbReference type="STRING" id="1391653.AKJ08_1862"/>
<dbReference type="InterPro" id="IPR011050">
    <property type="entry name" value="Pectin_lyase_fold/virulence"/>
</dbReference>
<dbReference type="AlphaFoldDB" id="A0A0K1PD78"/>
<keyword evidence="4" id="KW-1185">Reference proteome</keyword>
<protein>
    <submittedName>
        <fullName evidence="3">Ookinete protein</fullName>
    </submittedName>
</protein>
<gene>
    <name evidence="3" type="ORF">AKJ08_1862</name>
</gene>
<evidence type="ECO:0000313" key="4">
    <source>
        <dbReference type="Proteomes" id="UP000055590"/>
    </source>
</evidence>